<name>A0A5N6RV42_9ROSI</name>
<reference evidence="3 4" key="1">
    <citation type="submission" date="2019-06" db="EMBL/GenBank/DDBJ databases">
        <title>A chromosomal-level reference genome of Carpinus fangiana (Coryloideae, Betulaceae).</title>
        <authorList>
            <person name="Yang X."/>
            <person name="Wang Z."/>
            <person name="Zhang L."/>
            <person name="Hao G."/>
            <person name="Liu J."/>
            <person name="Yang Y."/>
        </authorList>
    </citation>
    <scope>NUCLEOTIDE SEQUENCE [LARGE SCALE GENOMIC DNA]</scope>
    <source>
        <strain evidence="3">Cfa_2016G</strain>
        <tissue evidence="3">Leaf</tissue>
    </source>
</reference>
<keyword evidence="1" id="KW-0175">Coiled coil</keyword>
<keyword evidence="4" id="KW-1185">Reference proteome</keyword>
<dbReference type="EMBL" id="CM017328">
    <property type="protein sequence ID" value="KAE8125181.1"/>
    <property type="molecule type" value="Genomic_DNA"/>
</dbReference>
<dbReference type="InterPro" id="IPR029466">
    <property type="entry name" value="NAM-associated_C"/>
</dbReference>
<dbReference type="AlphaFoldDB" id="A0A5N6RV42"/>
<dbReference type="OrthoDB" id="2507178at2759"/>
<organism evidence="3 4">
    <name type="scientific">Carpinus fangiana</name>
    <dbReference type="NCBI Taxonomy" id="176857"/>
    <lineage>
        <taxon>Eukaryota</taxon>
        <taxon>Viridiplantae</taxon>
        <taxon>Streptophyta</taxon>
        <taxon>Embryophyta</taxon>
        <taxon>Tracheophyta</taxon>
        <taxon>Spermatophyta</taxon>
        <taxon>Magnoliopsida</taxon>
        <taxon>eudicotyledons</taxon>
        <taxon>Gunneridae</taxon>
        <taxon>Pentapetalae</taxon>
        <taxon>rosids</taxon>
        <taxon>fabids</taxon>
        <taxon>Fagales</taxon>
        <taxon>Betulaceae</taxon>
        <taxon>Carpinus</taxon>
    </lineage>
</organism>
<evidence type="ECO:0000313" key="4">
    <source>
        <dbReference type="Proteomes" id="UP000327013"/>
    </source>
</evidence>
<accession>A0A5N6RV42</accession>
<sequence length="162" mass="19075">MATSCNNLNPNLISEVVGEDVLHDNNGDVERPIGRKAEKAKRKRIERPSEDVMVFMKKKTKILEETCVQGEEFINLERKKLRLDQLDQEHRHCIEEEKLNIEKKKFQLQELDREDKLLKWEEEIMLIDTSGMSMVQRINANWKSLKSENQAASHQFLKKLCL</sequence>
<feature type="coiled-coil region" evidence="1">
    <location>
        <begin position="76"/>
        <end position="114"/>
    </location>
</feature>
<proteinExistence type="predicted"/>
<dbReference type="Pfam" id="PF14303">
    <property type="entry name" value="NAM-associated"/>
    <property type="match status" value="1"/>
</dbReference>
<protein>
    <recommendedName>
        <fullName evidence="2">No apical meristem-associated C-terminal domain-containing protein</fullName>
    </recommendedName>
</protein>
<evidence type="ECO:0000259" key="2">
    <source>
        <dbReference type="Pfam" id="PF14303"/>
    </source>
</evidence>
<evidence type="ECO:0000256" key="1">
    <source>
        <dbReference type="SAM" id="Coils"/>
    </source>
</evidence>
<feature type="domain" description="No apical meristem-associated C-terminal" evidence="2">
    <location>
        <begin position="18"/>
        <end position="137"/>
    </location>
</feature>
<dbReference type="Proteomes" id="UP000327013">
    <property type="component" value="Chromosome 8"/>
</dbReference>
<evidence type="ECO:0000313" key="3">
    <source>
        <dbReference type="EMBL" id="KAE8125181.1"/>
    </source>
</evidence>
<gene>
    <name evidence="3" type="ORF">FH972_020014</name>
</gene>